<name>A0A1G2K4R3_9BACT</name>
<organism evidence="3 4">
    <name type="scientific">Candidatus Sungbacteria bacterium RIFCSPHIGHO2_01_FULL_47_32</name>
    <dbReference type="NCBI Taxonomy" id="1802264"/>
    <lineage>
        <taxon>Bacteria</taxon>
        <taxon>Candidatus Sungiibacteriota</taxon>
    </lineage>
</organism>
<evidence type="ECO:0000259" key="2">
    <source>
        <dbReference type="Pfam" id="PF00892"/>
    </source>
</evidence>
<proteinExistence type="predicted"/>
<feature type="transmembrane region" description="Helical" evidence="1">
    <location>
        <begin position="246"/>
        <end position="267"/>
    </location>
</feature>
<keyword evidence="1" id="KW-0472">Membrane</keyword>
<reference evidence="3 4" key="1">
    <citation type="journal article" date="2016" name="Nat. Commun.">
        <title>Thousands of microbial genomes shed light on interconnected biogeochemical processes in an aquifer system.</title>
        <authorList>
            <person name="Anantharaman K."/>
            <person name="Brown C.T."/>
            <person name="Hug L.A."/>
            <person name="Sharon I."/>
            <person name="Castelle C.J."/>
            <person name="Probst A.J."/>
            <person name="Thomas B.C."/>
            <person name="Singh A."/>
            <person name="Wilkins M.J."/>
            <person name="Karaoz U."/>
            <person name="Brodie E.L."/>
            <person name="Williams K.H."/>
            <person name="Hubbard S.S."/>
            <person name="Banfield J.F."/>
        </authorList>
    </citation>
    <scope>NUCLEOTIDE SEQUENCE [LARGE SCALE GENOMIC DNA]</scope>
</reference>
<keyword evidence="1" id="KW-1133">Transmembrane helix</keyword>
<gene>
    <name evidence="3" type="ORF">A2633_04505</name>
</gene>
<accession>A0A1G2K4R3</accession>
<sequence length="309" mass="33574">MIANKTYLSGIKLAFIAALISGFSVFINKFGVGLWANSSAYTTAKNLTAAVFLTALLLLLGRVCELRRLSRGEWFKLLVIAGIGGSVSFLLFFKSLTMVSATEAAFIHKTLFIWVAILAYPFLKERLGIVQILALFVMLYAIYISGAPATWSFGRGAAMALGATILWAIESIIAKKILSSVSALTVAWARMFFGSFFLVVWLLSTGEISTIIPSSLYQGMLAIVVGIVLFGYVFSWYSALEKAPATVVTSILALAFPITAVLDGVIVNHSFPLKVVPSILLMLAGILLITKQIEYYYSKFIKKGLVFSA</sequence>
<evidence type="ECO:0000256" key="1">
    <source>
        <dbReference type="SAM" id="Phobius"/>
    </source>
</evidence>
<feature type="transmembrane region" description="Helical" evidence="1">
    <location>
        <begin position="215"/>
        <end position="234"/>
    </location>
</feature>
<dbReference type="PANTHER" id="PTHR22911">
    <property type="entry name" value="ACYL-MALONYL CONDENSING ENZYME-RELATED"/>
    <property type="match status" value="1"/>
</dbReference>
<feature type="transmembrane region" description="Helical" evidence="1">
    <location>
        <begin position="47"/>
        <end position="63"/>
    </location>
</feature>
<feature type="transmembrane region" description="Helical" evidence="1">
    <location>
        <begin position="105"/>
        <end position="123"/>
    </location>
</feature>
<evidence type="ECO:0000313" key="4">
    <source>
        <dbReference type="Proteomes" id="UP000177152"/>
    </source>
</evidence>
<dbReference type="SUPFAM" id="SSF103481">
    <property type="entry name" value="Multidrug resistance efflux transporter EmrE"/>
    <property type="match status" value="2"/>
</dbReference>
<feature type="transmembrane region" description="Helical" evidence="1">
    <location>
        <begin position="75"/>
        <end position="93"/>
    </location>
</feature>
<dbReference type="GO" id="GO:0016020">
    <property type="term" value="C:membrane"/>
    <property type="evidence" value="ECO:0007669"/>
    <property type="project" value="InterPro"/>
</dbReference>
<feature type="transmembrane region" description="Helical" evidence="1">
    <location>
        <begin position="152"/>
        <end position="169"/>
    </location>
</feature>
<dbReference type="Pfam" id="PF00892">
    <property type="entry name" value="EamA"/>
    <property type="match status" value="2"/>
</dbReference>
<feature type="transmembrane region" description="Helical" evidence="1">
    <location>
        <begin position="273"/>
        <end position="290"/>
    </location>
</feature>
<dbReference type="InterPro" id="IPR000620">
    <property type="entry name" value="EamA_dom"/>
</dbReference>
<comment type="caution">
    <text evidence="3">The sequence shown here is derived from an EMBL/GenBank/DDBJ whole genome shotgun (WGS) entry which is preliminary data.</text>
</comment>
<dbReference type="InterPro" id="IPR037185">
    <property type="entry name" value="EmrE-like"/>
</dbReference>
<dbReference type="PANTHER" id="PTHR22911:SF137">
    <property type="entry name" value="SOLUTE CARRIER FAMILY 35 MEMBER G2-RELATED"/>
    <property type="match status" value="1"/>
</dbReference>
<feature type="domain" description="EamA" evidence="2">
    <location>
        <begin position="9"/>
        <end position="145"/>
    </location>
</feature>
<feature type="transmembrane region" description="Helical" evidence="1">
    <location>
        <begin position="181"/>
        <end position="203"/>
    </location>
</feature>
<protein>
    <recommendedName>
        <fullName evidence="2">EamA domain-containing protein</fullName>
    </recommendedName>
</protein>
<dbReference type="EMBL" id="MHQC01000056">
    <property type="protein sequence ID" value="OGZ93591.1"/>
    <property type="molecule type" value="Genomic_DNA"/>
</dbReference>
<dbReference type="Proteomes" id="UP000177152">
    <property type="component" value="Unassembled WGS sequence"/>
</dbReference>
<evidence type="ECO:0000313" key="3">
    <source>
        <dbReference type="EMBL" id="OGZ93591.1"/>
    </source>
</evidence>
<feature type="transmembrane region" description="Helical" evidence="1">
    <location>
        <begin position="7"/>
        <end position="27"/>
    </location>
</feature>
<dbReference type="AlphaFoldDB" id="A0A1G2K4R3"/>
<feature type="transmembrane region" description="Helical" evidence="1">
    <location>
        <begin position="128"/>
        <end position="146"/>
    </location>
</feature>
<keyword evidence="1" id="KW-0812">Transmembrane</keyword>
<feature type="domain" description="EamA" evidence="2">
    <location>
        <begin position="155"/>
        <end position="290"/>
    </location>
</feature>